<dbReference type="PANTHER" id="PTHR46558">
    <property type="entry name" value="TRACRIPTIONAL REGULATORY PROTEIN-RELATED-RELATED"/>
    <property type="match status" value="1"/>
</dbReference>
<reference evidence="3" key="1">
    <citation type="journal article" date="2021" name="Proc. Natl. Acad. Sci. U.S.A.">
        <title>A Catalog of Tens of Thousands of Viruses from Human Metagenomes Reveals Hidden Associations with Chronic Diseases.</title>
        <authorList>
            <person name="Tisza M.J."/>
            <person name="Buck C.B."/>
        </authorList>
    </citation>
    <scope>NUCLEOTIDE SEQUENCE</scope>
    <source>
        <strain evidence="3">CtABi4</strain>
    </source>
</reference>
<sequence>MEYPKITLKAARVNAGLSQKEAADMLNISKETLSNYEKGTYSPSWDMVHRIGELYRFPVDFIFLGKDLRLKRIT</sequence>
<dbReference type="PANTHER" id="PTHR46558:SF4">
    <property type="entry name" value="DNA-BIDING PHAGE PROTEIN"/>
    <property type="match status" value="1"/>
</dbReference>
<protein>
    <submittedName>
        <fullName evidence="3">Helix-turn-helix domain protein</fullName>
    </submittedName>
</protein>
<dbReference type="PROSITE" id="PS50943">
    <property type="entry name" value="HTH_CROC1"/>
    <property type="match status" value="1"/>
</dbReference>
<evidence type="ECO:0000313" key="3">
    <source>
        <dbReference type="EMBL" id="DAD68599.1"/>
    </source>
</evidence>
<organism evidence="3">
    <name type="scientific">Siphoviridae sp. ctABi4</name>
    <dbReference type="NCBI Taxonomy" id="2823566"/>
    <lineage>
        <taxon>Viruses</taxon>
        <taxon>Duplodnaviria</taxon>
        <taxon>Heunggongvirae</taxon>
        <taxon>Uroviricota</taxon>
        <taxon>Caudoviricetes</taxon>
    </lineage>
</organism>
<feature type="domain" description="HTH cro/C1-type" evidence="2">
    <location>
        <begin position="8"/>
        <end position="62"/>
    </location>
</feature>
<dbReference type="SUPFAM" id="SSF47413">
    <property type="entry name" value="lambda repressor-like DNA-binding domains"/>
    <property type="match status" value="1"/>
</dbReference>
<dbReference type="GO" id="GO:0003677">
    <property type="term" value="F:DNA binding"/>
    <property type="evidence" value="ECO:0007669"/>
    <property type="project" value="UniProtKB-KW"/>
</dbReference>
<dbReference type="InterPro" id="IPR010982">
    <property type="entry name" value="Lambda_DNA-bd_dom_sf"/>
</dbReference>
<name>A0A8S5LF89_9CAUD</name>
<dbReference type="Gene3D" id="1.10.260.40">
    <property type="entry name" value="lambda repressor-like DNA-binding domains"/>
    <property type="match status" value="1"/>
</dbReference>
<keyword evidence="1" id="KW-0238">DNA-binding</keyword>
<dbReference type="EMBL" id="BK014705">
    <property type="protein sequence ID" value="DAD68599.1"/>
    <property type="molecule type" value="Genomic_DNA"/>
</dbReference>
<evidence type="ECO:0000259" key="2">
    <source>
        <dbReference type="PROSITE" id="PS50943"/>
    </source>
</evidence>
<accession>A0A8S5LF89</accession>
<proteinExistence type="predicted"/>
<dbReference type="CDD" id="cd00093">
    <property type="entry name" value="HTH_XRE"/>
    <property type="match status" value="1"/>
</dbReference>
<dbReference type="Pfam" id="PF01381">
    <property type="entry name" value="HTH_3"/>
    <property type="match status" value="1"/>
</dbReference>
<evidence type="ECO:0000256" key="1">
    <source>
        <dbReference type="ARBA" id="ARBA00023125"/>
    </source>
</evidence>
<dbReference type="SMART" id="SM00530">
    <property type="entry name" value="HTH_XRE"/>
    <property type="match status" value="1"/>
</dbReference>
<dbReference type="InterPro" id="IPR001387">
    <property type="entry name" value="Cro/C1-type_HTH"/>
</dbReference>